<dbReference type="RefSeq" id="WP_324779013.1">
    <property type="nucleotide sequence ID" value="NZ_CP141769.1"/>
</dbReference>
<evidence type="ECO:0000256" key="1">
    <source>
        <dbReference type="SAM" id="SignalP"/>
    </source>
</evidence>
<feature type="signal peptide" evidence="1">
    <location>
        <begin position="1"/>
        <end position="21"/>
    </location>
</feature>
<feature type="chain" id="PRO_5046527747" evidence="1">
    <location>
        <begin position="22"/>
        <end position="286"/>
    </location>
</feature>
<dbReference type="Pfam" id="PF03958">
    <property type="entry name" value="Secretin_N"/>
    <property type="match status" value="1"/>
</dbReference>
<proteinExistence type="predicted"/>
<evidence type="ECO:0000259" key="2">
    <source>
        <dbReference type="Pfam" id="PF03958"/>
    </source>
</evidence>
<protein>
    <submittedName>
        <fullName evidence="3">Secretin N-terminal domain-containing protein</fullName>
    </submittedName>
</protein>
<dbReference type="InterPro" id="IPR038591">
    <property type="entry name" value="NolW-like_sf"/>
</dbReference>
<dbReference type="Gene3D" id="3.30.1370.120">
    <property type="match status" value="1"/>
</dbReference>
<dbReference type="InterPro" id="IPR005644">
    <property type="entry name" value="NolW-like"/>
</dbReference>
<keyword evidence="4" id="KW-1185">Reference proteome</keyword>
<organism evidence="3 4">
    <name type="scientific">Thiobacillus sedimenti</name>
    <dbReference type="NCBI Taxonomy" id="3110231"/>
    <lineage>
        <taxon>Bacteria</taxon>
        <taxon>Pseudomonadati</taxon>
        <taxon>Pseudomonadota</taxon>
        <taxon>Betaproteobacteria</taxon>
        <taxon>Nitrosomonadales</taxon>
        <taxon>Thiobacillaceae</taxon>
        <taxon>Thiobacillus</taxon>
    </lineage>
</organism>
<evidence type="ECO:0000313" key="4">
    <source>
        <dbReference type="Proteomes" id="UP001334732"/>
    </source>
</evidence>
<dbReference type="EMBL" id="CP141769">
    <property type="protein sequence ID" value="WRS38482.1"/>
    <property type="molecule type" value="Genomic_DNA"/>
</dbReference>
<evidence type="ECO:0000313" key="3">
    <source>
        <dbReference type="EMBL" id="WRS38482.1"/>
    </source>
</evidence>
<dbReference type="Proteomes" id="UP001334732">
    <property type="component" value="Chromosome"/>
</dbReference>
<sequence>MHRILAIPLFVLAALLTPAHADDGLEVISLQHRSVEDMLPLLRPLLEPGGVLTGVHGQLILRASPSNRAQIRQALAALDIPLRQLRITVRQSLERAVDTREAELHGQVESGPVELRLPTGGRGGVRVEAGTAGTRIGARLADRTVEQNSRVTQQLQVTEGSQAYIRAGISRPLARRETIRGLYGREVRDSVVYQDIGSGFQVQPRLVGDRVSLDVTPVQQVISATDPRVVAGQQMHVTLTGRLGEWIEVGGGETDDAQRDRALAYSRATDTRQAQRVWLKVELVDE</sequence>
<keyword evidence="1" id="KW-0732">Signal</keyword>
<name>A0ABZ1CGW2_9PROT</name>
<accession>A0ABZ1CGW2</accession>
<gene>
    <name evidence="3" type="ORF">VA613_10755</name>
</gene>
<feature type="domain" description="NolW-like" evidence="2">
    <location>
        <begin position="26"/>
        <end position="84"/>
    </location>
</feature>
<reference evidence="3 4" key="1">
    <citation type="submission" date="2023-12" db="EMBL/GenBank/DDBJ databases">
        <title>Thiobacillus sedimentum sp. nov., a chemolithoautotrophic sulfur-oxidizing bacterium isolated from freshwater sediment.</title>
        <authorList>
            <person name="Luo J."/>
            <person name="Dai C."/>
        </authorList>
    </citation>
    <scope>NUCLEOTIDE SEQUENCE [LARGE SCALE GENOMIC DNA]</scope>
    <source>
        <strain evidence="3 4">SCUT-2</strain>
    </source>
</reference>